<dbReference type="RefSeq" id="WP_126581749.1">
    <property type="nucleotide sequence ID" value="NZ_BIFR01000001.1"/>
</dbReference>
<evidence type="ECO:0000256" key="2">
    <source>
        <dbReference type="SAM" id="Phobius"/>
    </source>
</evidence>
<dbReference type="EMBL" id="BIFR01000001">
    <property type="protein sequence ID" value="GCE14337.1"/>
    <property type="molecule type" value="Genomic_DNA"/>
</dbReference>
<dbReference type="Proteomes" id="UP000287352">
    <property type="component" value="Unassembled WGS sequence"/>
</dbReference>
<reference evidence="4" key="1">
    <citation type="submission" date="2018-12" db="EMBL/GenBank/DDBJ databases">
        <title>Tengunoibacter tsumagoiensis gen. nov., sp. nov., Dictyobacter kobayashii sp. nov., D. alpinus sp. nov., and D. joshuensis sp. nov. and description of Dictyobacteraceae fam. nov. within the order Ktedonobacterales isolated from Tengu-no-mugimeshi.</title>
        <authorList>
            <person name="Wang C.M."/>
            <person name="Zheng Y."/>
            <person name="Sakai Y."/>
            <person name="Toyoda A."/>
            <person name="Minakuchi Y."/>
            <person name="Abe K."/>
            <person name="Yokota A."/>
            <person name="Yabe S."/>
        </authorList>
    </citation>
    <scope>NUCLEOTIDE SEQUENCE [LARGE SCALE GENOMIC DNA]</scope>
    <source>
        <strain evidence="4">Uno3</strain>
    </source>
</reference>
<dbReference type="OrthoDB" id="145194at2"/>
<dbReference type="AlphaFoldDB" id="A0A402A5B9"/>
<feature type="compositionally biased region" description="Low complexity" evidence="1">
    <location>
        <begin position="106"/>
        <end position="119"/>
    </location>
</feature>
<proteinExistence type="predicted"/>
<accession>A0A402A5B9</accession>
<comment type="caution">
    <text evidence="3">The sequence shown here is derived from an EMBL/GenBank/DDBJ whole genome shotgun (WGS) entry which is preliminary data.</text>
</comment>
<name>A0A402A5B9_9CHLR</name>
<protein>
    <submittedName>
        <fullName evidence="3">Uncharacterized protein</fullName>
    </submittedName>
</protein>
<organism evidence="3 4">
    <name type="scientific">Tengunoibacter tsumagoiensis</name>
    <dbReference type="NCBI Taxonomy" id="2014871"/>
    <lineage>
        <taxon>Bacteria</taxon>
        <taxon>Bacillati</taxon>
        <taxon>Chloroflexota</taxon>
        <taxon>Ktedonobacteria</taxon>
        <taxon>Ktedonobacterales</taxon>
        <taxon>Dictyobacteraceae</taxon>
        <taxon>Tengunoibacter</taxon>
    </lineage>
</organism>
<keyword evidence="2" id="KW-0812">Transmembrane</keyword>
<evidence type="ECO:0000313" key="4">
    <source>
        <dbReference type="Proteomes" id="UP000287352"/>
    </source>
</evidence>
<evidence type="ECO:0000256" key="1">
    <source>
        <dbReference type="SAM" id="MobiDB-lite"/>
    </source>
</evidence>
<keyword evidence="4" id="KW-1185">Reference proteome</keyword>
<keyword evidence="2" id="KW-1133">Transmembrane helix</keyword>
<feature type="compositionally biased region" description="Polar residues" evidence="1">
    <location>
        <begin position="38"/>
        <end position="105"/>
    </location>
</feature>
<feature type="region of interest" description="Disordered" evidence="1">
    <location>
        <begin position="31"/>
        <end position="178"/>
    </location>
</feature>
<keyword evidence="2" id="KW-0472">Membrane</keyword>
<feature type="compositionally biased region" description="Polar residues" evidence="1">
    <location>
        <begin position="127"/>
        <end position="155"/>
    </location>
</feature>
<gene>
    <name evidence="3" type="ORF">KTT_41960</name>
</gene>
<feature type="compositionally biased region" description="Polar residues" evidence="1">
    <location>
        <begin position="162"/>
        <end position="178"/>
    </location>
</feature>
<feature type="transmembrane region" description="Helical" evidence="2">
    <location>
        <begin position="240"/>
        <end position="262"/>
    </location>
</feature>
<sequence>MFCTYCHAARIENDAPCPNCGAPSPFVGRAPSGPAGNVQANPWNPTGTGSNTQWSAQAPQLSFDQSAPSWPPTGSQTNWQSPPNQWGSAGNWPINNQTSGVVGSTGNQWGSSSNWQQSNFSAAPASGNPQTGSLTNSVPSWQQLGPLPSWQQSDSSADHGSYGTQQQAFQDGPPATSNALLPALYNQPGLEQDGRRPTLSLQLVPEHHIAHLVQPAEGAEKTYVPPMFTQPRPIIPRYRAISGLLSIIIVTLLLCTGVGYFAKTHGAGTIYRQITGSTPNNLAPTPIPNLPDPPNKIDTGPAADIIPSATTASRIDNKTLMPLERQVIFTTNTPFYLSYSVQAPDKDGIVYSKWYTNNQFFITQQQAVKANANNELSNTMLYKQPAEGMVEIYWNDQLAKRLYFVVR</sequence>
<evidence type="ECO:0000313" key="3">
    <source>
        <dbReference type="EMBL" id="GCE14337.1"/>
    </source>
</evidence>